<keyword evidence="1" id="KW-0472">Membrane</keyword>
<keyword evidence="3" id="KW-0645">Protease</keyword>
<protein>
    <submittedName>
        <fullName evidence="3">CAAX protease</fullName>
    </submittedName>
</protein>
<feature type="transmembrane region" description="Helical" evidence="1">
    <location>
        <begin position="21"/>
        <end position="43"/>
    </location>
</feature>
<feature type="transmembrane region" description="Helical" evidence="1">
    <location>
        <begin position="151"/>
        <end position="167"/>
    </location>
</feature>
<feature type="transmembrane region" description="Helical" evidence="1">
    <location>
        <begin position="128"/>
        <end position="146"/>
    </location>
</feature>
<dbReference type="Proteomes" id="UP000192486">
    <property type="component" value="Chromosome"/>
</dbReference>
<evidence type="ECO:0000256" key="1">
    <source>
        <dbReference type="SAM" id="Phobius"/>
    </source>
</evidence>
<evidence type="ECO:0000313" key="4">
    <source>
        <dbReference type="Proteomes" id="UP000192486"/>
    </source>
</evidence>
<feature type="transmembrane region" description="Helical" evidence="1">
    <location>
        <begin position="55"/>
        <end position="77"/>
    </location>
</feature>
<evidence type="ECO:0000259" key="2">
    <source>
        <dbReference type="Pfam" id="PF02517"/>
    </source>
</evidence>
<name>A0ABM6JZE3_SPOUR</name>
<dbReference type="GO" id="GO:0006508">
    <property type="term" value="P:proteolysis"/>
    <property type="evidence" value="ECO:0007669"/>
    <property type="project" value="UniProtKB-KW"/>
</dbReference>
<feature type="transmembrane region" description="Helical" evidence="1">
    <location>
        <begin position="173"/>
        <end position="192"/>
    </location>
</feature>
<reference evidence="3 4" key="1">
    <citation type="submission" date="2016-04" db="EMBL/GenBank/DDBJ databases">
        <title>Comparative Genomics and Epigenetics of Sporosarcina ureae.</title>
        <authorList>
            <person name="Oliver A.S."/>
            <person name="Cooper K.K."/>
        </authorList>
    </citation>
    <scope>NUCLEOTIDE SEQUENCE [LARGE SCALE GENOMIC DNA]</scope>
    <source>
        <strain evidence="3 4">S204</strain>
    </source>
</reference>
<organism evidence="3 4">
    <name type="scientific">Sporosarcina ureae</name>
    <dbReference type="NCBI Taxonomy" id="1571"/>
    <lineage>
        <taxon>Bacteria</taxon>
        <taxon>Bacillati</taxon>
        <taxon>Bacillota</taxon>
        <taxon>Bacilli</taxon>
        <taxon>Bacillales</taxon>
        <taxon>Caryophanaceae</taxon>
        <taxon>Sporosarcina</taxon>
    </lineage>
</organism>
<keyword evidence="3" id="KW-0378">Hydrolase</keyword>
<accession>A0ABM6JZE3</accession>
<evidence type="ECO:0000313" key="3">
    <source>
        <dbReference type="EMBL" id="ARF15617.1"/>
    </source>
</evidence>
<keyword evidence="1" id="KW-0812">Transmembrane</keyword>
<proteinExistence type="predicted"/>
<dbReference type="Pfam" id="PF02517">
    <property type="entry name" value="Rce1-like"/>
    <property type="match status" value="1"/>
</dbReference>
<dbReference type="EMBL" id="CP015108">
    <property type="protein sequence ID" value="ARF15617.1"/>
    <property type="molecule type" value="Genomic_DNA"/>
</dbReference>
<feature type="domain" description="CAAX prenyl protease 2/Lysostaphin resistance protein A-like" evidence="2">
    <location>
        <begin position="94"/>
        <end position="184"/>
    </location>
</feature>
<dbReference type="InterPro" id="IPR003675">
    <property type="entry name" value="Rce1/LyrA-like_dom"/>
</dbReference>
<feature type="transmembrane region" description="Helical" evidence="1">
    <location>
        <begin position="97"/>
        <end position="116"/>
    </location>
</feature>
<gene>
    <name evidence="3" type="ORF">SporoS204_01420</name>
</gene>
<keyword evidence="4" id="KW-1185">Reference proteome</keyword>
<keyword evidence="1" id="KW-1133">Transmembrane helix</keyword>
<sequence>MKKGSENIKRDIKTKDVMFAFSSLSLLCIAVLFGLVVYDVLTIQSLLSFNKPIESIVITGIASIALLLFGVVLTFSIPSNSIDGMNKTYQDGSLSSLFIFMFLAALFEEVLFRGIIQNLFFVYTGNQWVAILSATLLFLVFHIQYFKKPMMLMNITIPSIVFGWIYVKTNNLLVPVFVHFLMNFGMTILFKYKLISLKK</sequence>
<dbReference type="GO" id="GO:0008233">
    <property type="term" value="F:peptidase activity"/>
    <property type="evidence" value="ECO:0007669"/>
    <property type="project" value="UniProtKB-KW"/>
</dbReference>